<dbReference type="Pfam" id="PF16884">
    <property type="entry name" value="ADH_N_2"/>
    <property type="match status" value="2"/>
</dbReference>
<dbReference type="PANTHER" id="PTHR43205:SF7">
    <property type="entry name" value="PROSTAGLANDIN REDUCTASE 1"/>
    <property type="match status" value="1"/>
</dbReference>
<reference evidence="3 4" key="1">
    <citation type="submission" date="2019-01" db="EMBL/GenBank/DDBJ databases">
        <title>Sequencing of cultivated peanut Arachis hypogaea provides insights into genome evolution and oil improvement.</title>
        <authorList>
            <person name="Chen X."/>
        </authorList>
    </citation>
    <scope>NUCLEOTIDE SEQUENCE [LARGE SCALE GENOMIC DNA]</scope>
    <source>
        <strain evidence="4">cv. Fuhuasheng</strain>
        <tissue evidence="3">Leaves</tissue>
    </source>
</reference>
<dbReference type="SUPFAM" id="SSF50129">
    <property type="entry name" value="GroES-like"/>
    <property type="match status" value="2"/>
</dbReference>
<proteinExistence type="predicted"/>
<keyword evidence="1" id="KW-0560">Oxidoreductase</keyword>
<dbReference type="PANTHER" id="PTHR43205">
    <property type="entry name" value="PROSTAGLANDIN REDUCTASE"/>
    <property type="match status" value="1"/>
</dbReference>
<dbReference type="Pfam" id="PF00107">
    <property type="entry name" value="ADH_zinc_N"/>
    <property type="match status" value="2"/>
</dbReference>
<dbReference type="InterPro" id="IPR011032">
    <property type="entry name" value="GroES-like_sf"/>
</dbReference>
<feature type="domain" description="Enoyl reductase (ER)" evidence="2">
    <location>
        <begin position="384"/>
        <end position="689"/>
    </location>
</feature>
<dbReference type="InterPro" id="IPR020843">
    <property type="entry name" value="ER"/>
</dbReference>
<name>A0A445EIN6_ARAHY</name>
<keyword evidence="4" id="KW-1185">Reference proteome</keyword>
<gene>
    <name evidence="3" type="ORF">Ahy_A02g009979</name>
</gene>
<dbReference type="Gene3D" id="3.40.50.720">
    <property type="entry name" value="NAD(P)-binding Rossmann-like Domain"/>
    <property type="match status" value="2"/>
</dbReference>
<dbReference type="InterPro" id="IPR041694">
    <property type="entry name" value="ADH_N_2"/>
</dbReference>
<dbReference type="Gene3D" id="3.90.180.10">
    <property type="entry name" value="Medium-chain alcohol dehydrogenases, catalytic domain"/>
    <property type="match status" value="2"/>
</dbReference>
<organism evidence="3 4">
    <name type="scientific">Arachis hypogaea</name>
    <name type="common">Peanut</name>
    <dbReference type="NCBI Taxonomy" id="3818"/>
    <lineage>
        <taxon>Eukaryota</taxon>
        <taxon>Viridiplantae</taxon>
        <taxon>Streptophyta</taxon>
        <taxon>Embryophyta</taxon>
        <taxon>Tracheophyta</taxon>
        <taxon>Spermatophyta</taxon>
        <taxon>Magnoliopsida</taxon>
        <taxon>eudicotyledons</taxon>
        <taxon>Gunneridae</taxon>
        <taxon>Pentapetalae</taxon>
        <taxon>rosids</taxon>
        <taxon>fabids</taxon>
        <taxon>Fabales</taxon>
        <taxon>Fabaceae</taxon>
        <taxon>Papilionoideae</taxon>
        <taxon>50 kb inversion clade</taxon>
        <taxon>dalbergioids sensu lato</taxon>
        <taxon>Dalbergieae</taxon>
        <taxon>Pterocarpus clade</taxon>
        <taxon>Arachis</taxon>
    </lineage>
</organism>
<evidence type="ECO:0000256" key="1">
    <source>
        <dbReference type="ARBA" id="ARBA00023002"/>
    </source>
</evidence>
<dbReference type="InterPro" id="IPR036291">
    <property type="entry name" value="NAD(P)-bd_dom_sf"/>
</dbReference>
<dbReference type="SUPFAM" id="SSF51735">
    <property type="entry name" value="NAD(P)-binding Rossmann-fold domains"/>
    <property type="match status" value="2"/>
</dbReference>
<evidence type="ECO:0000313" key="3">
    <source>
        <dbReference type="EMBL" id="RYR75325.1"/>
    </source>
</evidence>
<accession>A0A445EIN6</accession>
<sequence length="694" mass="76665">MAEVKNKQVVLKDYVTGFPKESDMDIVEGTISLKLPEGSNEVLLKNLYLSCDPYMRILMSKMEGPEGFRTYAPGSPLTGYGVAKVLESGHPDYKKGDLVWGFTKWEEYSLVPASLILFKIKHTDVPLSYYTGILGMPGMTAYAGFFEVGLPKKGEKVFVSAASGAVGQLVGQFAKFTGCYVMGSAGSKDKVDLLKNKLGFDDAFNYKEEPDLNGALKRYFPEGIDIYFENVGGKTLDAVLLNMRVHGRIVVCGMVSQYNLAQHEGVTNLANLIFKRIRMQGFNVADYYQLYPKFLEYVVPKIKEGKIVYVEDIVEGLEKAPPALVGLFSGRNVGKQSNKNVTMAEVKNKQVVLKDYATGFPKESDMDIVEGTISLKLPEGSKEVLLKNLYLSCDPYMQMLMSKIEGLEGFGTYSPGSPLTGYGVAKVLESGHLDYKKGDLVWGFTKWEEYSLVPSSQILFKIEHTDVPLSYYIGILGIPGMTAYAGFFEVGLPKKGERVFVSAASGAVGQLVGQFAKFTGCYVVGSAGSKDKKTVANFQAFVDLLKNKLGFDDAFNYKEEPDLNAALKRYFPEGIDIYFENVGGKTLDAVLLNMRVHGRIVVCGMVSQYNLAHPEGVTNLANLIFKRIRMQGFGVADYYQLYPKFLEYVVPKIKEGKIVYVEDIVEGLEKAPPALIGLFSGRNVGKQVIVLARE</sequence>
<dbReference type="SMART" id="SM00829">
    <property type="entry name" value="PKS_ER"/>
    <property type="match status" value="1"/>
</dbReference>
<dbReference type="InterPro" id="IPR013149">
    <property type="entry name" value="ADH-like_C"/>
</dbReference>
<dbReference type="InterPro" id="IPR045010">
    <property type="entry name" value="MDR_fam"/>
</dbReference>
<dbReference type="STRING" id="3818.A0A445EIN6"/>
<dbReference type="EMBL" id="SDMP01000002">
    <property type="protein sequence ID" value="RYR75325.1"/>
    <property type="molecule type" value="Genomic_DNA"/>
</dbReference>
<evidence type="ECO:0000259" key="2">
    <source>
        <dbReference type="SMART" id="SM00829"/>
    </source>
</evidence>
<comment type="caution">
    <text evidence="3">The sequence shown here is derived from an EMBL/GenBank/DDBJ whole genome shotgun (WGS) entry which is preliminary data.</text>
</comment>
<dbReference type="GO" id="GO:0032440">
    <property type="term" value="F:2-alkenal reductase [NAD(P)H] activity"/>
    <property type="evidence" value="ECO:0007669"/>
    <property type="project" value="TreeGrafter"/>
</dbReference>
<evidence type="ECO:0000313" key="4">
    <source>
        <dbReference type="Proteomes" id="UP000289738"/>
    </source>
</evidence>
<dbReference type="Proteomes" id="UP000289738">
    <property type="component" value="Chromosome A02"/>
</dbReference>
<protein>
    <recommendedName>
        <fullName evidence="2">Enoyl reductase (ER) domain-containing protein</fullName>
    </recommendedName>
</protein>
<dbReference type="AlphaFoldDB" id="A0A445EIN6"/>
<dbReference type="FunFam" id="3.40.50.720:FF:000121">
    <property type="entry name" value="Prostaglandin reductase 2"/>
    <property type="match status" value="2"/>
</dbReference>
<dbReference type="CDD" id="cd08295">
    <property type="entry name" value="double_bond_reductase_like"/>
    <property type="match status" value="2"/>
</dbReference>